<dbReference type="AlphaFoldDB" id="A0A8J9YDS6"/>
<accession>A0A8J9YDS6</accession>
<evidence type="ECO:0000313" key="2">
    <source>
        <dbReference type="EMBL" id="CAH0724031.1"/>
    </source>
</evidence>
<name>A0A8J9YDS6_9NEOP</name>
<gene>
    <name evidence="2" type="ORF">BINO364_LOCUS9791</name>
</gene>
<protein>
    <recommendedName>
        <fullName evidence="4">Venom protein</fullName>
    </recommendedName>
</protein>
<evidence type="ECO:0000256" key="1">
    <source>
        <dbReference type="SAM" id="SignalP"/>
    </source>
</evidence>
<keyword evidence="3" id="KW-1185">Reference proteome</keyword>
<proteinExistence type="predicted"/>
<sequence length="245" mass="28557">MDARVAIVALCVTVVRALQPAARIYIESPQRTIYRQNTGLSTYMYNVDIEKRHTTEVIEDFKKTKTDTFLLYTDYTTRVSDDLKAFQINISSLTQDTIASMQTRILDRASRHCRDEFENSMNKIGYDANRTASFNALHHHKYFLGYKIVLNIHLNKADCHIRKCEKIINSCGVNCETIPQLIRYRRLALWQLNRVKDDLQHSRRSYSDLLVHSRRNLDKLRKKAQLRANDAVAAVHRMSKGRKLP</sequence>
<organism evidence="2 3">
    <name type="scientific">Brenthis ino</name>
    <name type="common">lesser marbled fritillary</name>
    <dbReference type="NCBI Taxonomy" id="405034"/>
    <lineage>
        <taxon>Eukaryota</taxon>
        <taxon>Metazoa</taxon>
        <taxon>Ecdysozoa</taxon>
        <taxon>Arthropoda</taxon>
        <taxon>Hexapoda</taxon>
        <taxon>Insecta</taxon>
        <taxon>Pterygota</taxon>
        <taxon>Neoptera</taxon>
        <taxon>Endopterygota</taxon>
        <taxon>Lepidoptera</taxon>
        <taxon>Glossata</taxon>
        <taxon>Ditrysia</taxon>
        <taxon>Papilionoidea</taxon>
        <taxon>Nymphalidae</taxon>
        <taxon>Heliconiinae</taxon>
        <taxon>Argynnini</taxon>
        <taxon>Brenthis</taxon>
    </lineage>
</organism>
<dbReference type="OrthoDB" id="6931130at2759"/>
<feature type="non-terminal residue" evidence="2">
    <location>
        <position position="245"/>
    </location>
</feature>
<dbReference type="EMBL" id="OV170224">
    <property type="protein sequence ID" value="CAH0724031.1"/>
    <property type="molecule type" value="Genomic_DNA"/>
</dbReference>
<dbReference type="Proteomes" id="UP000838878">
    <property type="component" value="Chromosome 4"/>
</dbReference>
<evidence type="ECO:0008006" key="4">
    <source>
        <dbReference type="Google" id="ProtNLM"/>
    </source>
</evidence>
<feature type="signal peptide" evidence="1">
    <location>
        <begin position="1"/>
        <end position="17"/>
    </location>
</feature>
<keyword evidence="1" id="KW-0732">Signal</keyword>
<reference evidence="2" key="1">
    <citation type="submission" date="2021-12" db="EMBL/GenBank/DDBJ databases">
        <authorList>
            <person name="Martin H S."/>
        </authorList>
    </citation>
    <scope>NUCLEOTIDE SEQUENCE</scope>
</reference>
<feature type="chain" id="PRO_5035454583" description="Venom protein" evidence="1">
    <location>
        <begin position="18"/>
        <end position="245"/>
    </location>
</feature>
<evidence type="ECO:0000313" key="3">
    <source>
        <dbReference type="Proteomes" id="UP000838878"/>
    </source>
</evidence>